<gene>
    <name evidence="3" type="ORF">NK718_19735</name>
</gene>
<accession>A0ABT1LH56</accession>
<evidence type="ECO:0000313" key="3">
    <source>
        <dbReference type="EMBL" id="MCP8940764.1"/>
    </source>
</evidence>
<feature type="transmembrane region" description="Helical" evidence="2">
    <location>
        <begin position="15"/>
        <end position="35"/>
    </location>
</feature>
<protein>
    <submittedName>
        <fullName evidence="3">DUF4239 domain-containing protein</fullName>
    </submittedName>
</protein>
<feature type="transmembrane region" description="Helical" evidence="2">
    <location>
        <begin position="220"/>
        <end position="238"/>
    </location>
</feature>
<keyword evidence="2" id="KW-0472">Membrane</keyword>
<keyword evidence="2" id="KW-0812">Transmembrane</keyword>
<dbReference type="Proteomes" id="UP001205890">
    <property type="component" value="Unassembled WGS sequence"/>
</dbReference>
<evidence type="ECO:0000256" key="2">
    <source>
        <dbReference type="SAM" id="Phobius"/>
    </source>
</evidence>
<evidence type="ECO:0000313" key="4">
    <source>
        <dbReference type="Proteomes" id="UP001205890"/>
    </source>
</evidence>
<organism evidence="3 4">
    <name type="scientific">Alsobacter ponti</name>
    <dbReference type="NCBI Taxonomy" id="2962936"/>
    <lineage>
        <taxon>Bacteria</taxon>
        <taxon>Pseudomonadati</taxon>
        <taxon>Pseudomonadota</taxon>
        <taxon>Alphaproteobacteria</taxon>
        <taxon>Hyphomicrobiales</taxon>
        <taxon>Alsobacteraceae</taxon>
        <taxon>Alsobacter</taxon>
    </lineage>
</organism>
<dbReference type="InterPro" id="IPR025333">
    <property type="entry name" value="DUF4239"/>
</dbReference>
<dbReference type="EMBL" id="JANCLU010000026">
    <property type="protein sequence ID" value="MCP8940764.1"/>
    <property type="molecule type" value="Genomic_DNA"/>
</dbReference>
<proteinExistence type="predicted"/>
<reference evidence="3 4" key="1">
    <citation type="submission" date="2022-07" db="EMBL/GenBank/DDBJ databases">
        <authorList>
            <person name="Li W.-J."/>
            <person name="Deng Q.-Q."/>
        </authorList>
    </citation>
    <scope>NUCLEOTIDE SEQUENCE [LARGE SCALE GENOMIC DNA]</scope>
    <source>
        <strain evidence="3 4">SYSU M60028</strain>
    </source>
</reference>
<name>A0ABT1LH56_9HYPH</name>
<feature type="region of interest" description="Disordered" evidence="1">
    <location>
        <begin position="244"/>
        <end position="263"/>
    </location>
</feature>
<comment type="caution">
    <text evidence="3">The sequence shown here is derived from an EMBL/GenBank/DDBJ whole genome shotgun (WGS) entry which is preliminary data.</text>
</comment>
<keyword evidence="4" id="KW-1185">Reference proteome</keyword>
<sequence length="263" mass="28133">MDWFLDSVGHLPDDLILLIGAALAAAIGLVVAGLSRRFIFVPHGDKLEEHVKLSEIVHGSLLAFAVFVLALVLSDVRVNMGKASDAVLREASTLARLDRELELIGGRAADAERGRLRAYATQVVDHDWPALSQAEPALSAEASRTITALIVGVRAIAAERADIAAALHALLGQLDEQRQSRLESATRSVPKSFWWLIGLFLIGAMVLNGRHRLNVASASLIGLHMAAIGLVMAFILVMDEPFRGESSVSPHPIARALPEKAGG</sequence>
<keyword evidence="2" id="KW-1133">Transmembrane helix</keyword>
<evidence type="ECO:0000256" key="1">
    <source>
        <dbReference type="SAM" id="MobiDB-lite"/>
    </source>
</evidence>
<dbReference type="Pfam" id="PF14023">
    <property type="entry name" value="Bestrophin-like"/>
    <property type="match status" value="1"/>
</dbReference>
<feature type="transmembrane region" description="Helical" evidence="2">
    <location>
        <begin position="192"/>
        <end position="208"/>
    </location>
</feature>
<feature type="transmembrane region" description="Helical" evidence="2">
    <location>
        <begin position="56"/>
        <end position="74"/>
    </location>
</feature>
<dbReference type="RefSeq" id="WP_254745894.1">
    <property type="nucleotide sequence ID" value="NZ_JANCLU010000026.1"/>
</dbReference>